<dbReference type="Pfam" id="PF00903">
    <property type="entry name" value="Glyoxalase"/>
    <property type="match status" value="1"/>
</dbReference>
<keyword evidence="3" id="KW-1185">Reference proteome</keyword>
<evidence type="ECO:0000313" key="2">
    <source>
        <dbReference type="EMBL" id="GLI95505.1"/>
    </source>
</evidence>
<comment type="caution">
    <text evidence="2">The sequence shown here is derived from an EMBL/GenBank/DDBJ whole genome shotgun (WGS) entry which is preliminary data.</text>
</comment>
<proteinExistence type="predicted"/>
<dbReference type="InterPro" id="IPR037523">
    <property type="entry name" value="VOC_core"/>
</dbReference>
<dbReference type="NCBIfam" id="NF041414">
    <property type="entry name" value="ArsI_CadI_VOC"/>
    <property type="match status" value="1"/>
</dbReference>
<dbReference type="InterPro" id="IPR004360">
    <property type="entry name" value="Glyas_Fos-R_dOase_dom"/>
</dbReference>
<dbReference type="PANTHER" id="PTHR41294">
    <property type="entry name" value="CADMIUM-INDUCED PROTEIN CADI"/>
    <property type="match status" value="1"/>
</dbReference>
<dbReference type="RefSeq" id="WP_281806358.1">
    <property type="nucleotide sequence ID" value="NZ_BSEC01000004.1"/>
</dbReference>
<dbReference type="AlphaFoldDB" id="A0A9W6GZ45"/>
<accession>A0A9W6GZ45</accession>
<dbReference type="EMBL" id="BSEC01000004">
    <property type="protein sequence ID" value="GLI95505.1"/>
    <property type="molecule type" value="Genomic_DNA"/>
</dbReference>
<evidence type="ECO:0000313" key="3">
    <source>
        <dbReference type="Proteomes" id="UP001144323"/>
    </source>
</evidence>
<evidence type="ECO:0000259" key="1">
    <source>
        <dbReference type="PROSITE" id="PS51819"/>
    </source>
</evidence>
<dbReference type="Proteomes" id="UP001144323">
    <property type="component" value="Unassembled WGS sequence"/>
</dbReference>
<dbReference type="PANTHER" id="PTHR41294:SF1">
    <property type="entry name" value="CADMIUM-INDUCED PROTEIN CADI"/>
    <property type="match status" value="1"/>
</dbReference>
<sequence length="162" mass="17273">MKRLHVHVSVEDLAGSIRFYSSLFGAEPNVAKPDYAKWMLDDPRVNFAISARGGKAGVDHLGIQVETPEELREVHARLQQAGRPLLEEKAAACCYATSEKAWTSDPQGLLWESFLTTGESTIYGDDEALAQFRASNAAAASSCCGPKPAPAVATACCSGADT</sequence>
<dbReference type="InterPro" id="IPR029068">
    <property type="entry name" value="Glyas_Bleomycin-R_OHBP_Dase"/>
</dbReference>
<dbReference type="GO" id="GO:0046686">
    <property type="term" value="P:response to cadmium ion"/>
    <property type="evidence" value="ECO:0007669"/>
    <property type="project" value="TreeGrafter"/>
</dbReference>
<protein>
    <submittedName>
        <fullName evidence="2">Glyoxalase</fullName>
    </submittedName>
</protein>
<name>A0A9W6GZ45_9HYPH</name>
<dbReference type="SUPFAM" id="SSF54593">
    <property type="entry name" value="Glyoxalase/Bleomycin resistance protein/Dihydroxybiphenyl dioxygenase"/>
    <property type="match status" value="1"/>
</dbReference>
<dbReference type="Gene3D" id="3.10.180.10">
    <property type="entry name" value="2,3-Dihydroxybiphenyl 1,2-Dioxygenase, domain 1"/>
    <property type="match status" value="1"/>
</dbReference>
<dbReference type="PROSITE" id="PS51819">
    <property type="entry name" value="VOC"/>
    <property type="match status" value="1"/>
</dbReference>
<reference evidence="2" key="1">
    <citation type="journal article" date="2023" name="Int. J. Syst. Evol. Microbiol.">
        <title>Methylocystis iwaonis sp. nov., a type II methane-oxidizing bacterium from surface soil of a rice paddy field in Japan, and emended description of the genus Methylocystis (ex Whittenbury et al. 1970) Bowman et al. 1993.</title>
        <authorList>
            <person name="Kaise H."/>
            <person name="Sawadogo J.B."/>
            <person name="Alam M.S."/>
            <person name="Ueno C."/>
            <person name="Dianou D."/>
            <person name="Shinjo R."/>
            <person name="Asakawa S."/>
        </authorList>
    </citation>
    <scope>NUCLEOTIDE SEQUENCE</scope>
    <source>
        <strain evidence="2">LMG27198</strain>
    </source>
</reference>
<gene>
    <name evidence="2" type="ORF">LMG27198_44970</name>
</gene>
<dbReference type="InterPro" id="IPR049789">
    <property type="entry name" value="ArsI/CadI-like"/>
</dbReference>
<feature type="domain" description="VOC" evidence="1">
    <location>
        <begin position="2"/>
        <end position="116"/>
    </location>
</feature>
<organism evidence="2 3">
    <name type="scientific">Methylocystis echinoides</name>
    <dbReference type="NCBI Taxonomy" id="29468"/>
    <lineage>
        <taxon>Bacteria</taxon>
        <taxon>Pseudomonadati</taxon>
        <taxon>Pseudomonadota</taxon>
        <taxon>Alphaproteobacteria</taxon>
        <taxon>Hyphomicrobiales</taxon>
        <taxon>Methylocystaceae</taxon>
        <taxon>Methylocystis</taxon>
    </lineage>
</organism>
<dbReference type="InterPro" id="IPR052393">
    <property type="entry name" value="Cadmium-induced_rsp"/>
</dbReference>